<keyword evidence="5" id="KW-1185">Reference proteome</keyword>
<feature type="domain" description="DUF7511" evidence="2">
    <location>
        <begin position="23"/>
        <end position="65"/>
    </location>
</feature>
<dbReference type="EMBL" id="JAOPKA010000003">
    <property type="protein sequence ID" value="MCU4741002.1"/>
    <property type="molecule type" value="Genomic_DNA"/>
</dbReference>
<name>A0AAP2YXT9_9EURY</name>
<comment type="caution">
    <text evidence="3">The sequence shown here is derived from an EMBL/GenBank/DDBJ whole genome shotgun (WGS) entry which is preliminary data.</text>
</comment>
<protein>
    <recommendedName>
        <fullName evidence="2">DUF7511 domain-containing protein</fullName>
    </recommendedName>
</protein>
<accession>A0AAP2YXT9</accession>
<evidence type="ECO:0000313" key="5">
    <source>
        <dbReference type="Proteomes" id="UP001320972"/>
    </source>
</evidence>
<evidence type="ECO:0000313" key="6">
    <source>
        <dbReference type="Proteomes" id="UP001321018"/>
    </source>
</evidence>
<dbReference type="AlphaFoldDB" id="A0AAP2YXT9"/>
<dbReference type="InterPro" id="IPR055933">
    <property type="entry name" value="DUF7511"/>
</dbReference>
<dbReference type="Pfam" id="PF24351">
    <property type="entry name" value="DUF7511"/>
    <property type="match status" value="1"/>
</dbReference>
<evidence type="ECO:0000256" key="1">
    <source>
        <dbReference type="SAM" id="MobiDB-lite"/>
    </source>
</evidence>
<dbReference type="EMBL" id="JAOPKB010000007">
    <property type="protein sequence ID" value="MCU4973675.1"/>
    <property type="molecule type" value="Genomic_DNA"/>
</dbReference>
<evidence type="ECO:0000259" key="2">
    <source>
        <dbReference type="Pfam" id="PF24351"/>
    </source>
</evidence>
<proteinExistence type="predicted"/>
<sequence length="66" mass="7062">MSSTHAPVGDETGTESGRSATFEHVVVNDDGATECTIFPSSCDDEEIVTHWLTAKRGSFVDLASMQ</sequence>
<gene>
    <name evidence="4" type="ORF">OB955_13115</name>
    <name evidence="3" type="ORF">OB960_06255</name>
</gene>
<evidence type="ECO:0000313" key="3">
    <source>
        <dbReference type="EMBL" id="MCU4741002.1"/>
    </source>
</evidence>
<dbReference type="RefSeq" id="WP_338002841.1">
    <property type="nucleotide sequence ID" value="NZ_JAOPKA010000003.1"/>
</dbReference>
<dbReference type="Proteomes" id="UP001321018">
    <property type="component" value="Unassembled WGS sequence"/>
</dbReference>
<reference evidence="3 5" key="1">
    <citation type="submission" date="2022-09" db="EMBL/GenBank/DDBJ databases">
        <title>Enrichment on poylsaccharides allowed isolation of novel metabolic and taxonomic groups of Haloarchaea.</title>
        <authorList>
            <person name="Sorokin D.Y."/>
            <person name="Elcheninov A.G."/>
            <person name="Khizhniak T.V."/>
            <person name="Kolganova T.V."/>
            <person name="Kublanov I.V."/>
        </authorList>
    </citation>
    <scope>NUCLEOTIDE SEQUENCE</scope>
    <source>
        <strain evidence="4 5">AArc-m2/3/4</strain>
        <strain evidence="3">AArc-xg1-1</strain>
    </source>
</reference>
<feature type="region of interest" description="Disordered" evidence="1">
    <location>
        <begin position="1"/>
        <end position="21"/>
    </location>
</feature>
<evidence type="ECO:0000313" key="4">
    <source>
        <dbReference type="EMBL" id="MCU4973675.1"/>
    </source>
</evidence>
<organism evidence="3 6">
    <name type="scientific">Natronoglomus mannanivorans</name>
    <dbReference type="NCBI Taxonomy" id="2979990"/>
    <lineage>
        <taxon>Archaea</taxon>
        <taxon>Methanobacteriati</taxon>
        <taxon>Methanobacteriota</taxon>
        <taxon>Stenosarchaea group</taxon>
        <taxon>Halobacteria</taxon>
        <taxon>Halobacteriales</taxon>
        <taxon>Natrialbaceae</taxon>
        <taxon>Natronoglomus</taxon>
    </lineage>
</organism>
<dbReference type="Proteomes" id="UP001320972">
    <property type="component" value="Unassembled WGS sequence"/>
</dbReference>